<comment type="caution">
    <text evidence="3">The sequence shown here is derived from an EMBL/GenBank/DDBJ whole genome shotgun (WGS) entry which is preliminary data.</text>
</comment>
<evidence type="ECO:0000313" key="4">
    <source>
        <dbReference type="Proteomes" id="UP001056766"/>
    </source>
</evidence>
<dbReference type="PROSITE" id="PS51898">
    <property type="entry name" value="TYR_RECOMBINASE"/>
    <property type="match status" value="1"/>
</dbReference>
<feature type="domain" description="Tyr recombinase" evidence="2">
    <location>
        <begin position="33"/>
        <end position="176"/>
    </location>
</feature>
<protein>
    <submittedName>
        <fullName evidence="3">Site-specific integrase</fullName>
    </submittedName>
</protein>
<dbReference type="InterPro" id="IPR002104">
    <property type="entry name" value="Integrase_catalytic"/>
</dbReference>
<dbReference type="InterPro" id="IPR013762">
    <property type="entry name" value="Integrase-like_cat_sf"/>
</dbReference>
<dbReference type="AlphaFoldDB" id="A0A9E4ZEQ9"/>
<evidence type="ECO:0000259" key="2">
    <source>
        <dbReference type="PROSITE" id="PS51898"/>
    </source>
</evidence>
<dbReference type="InterPro" id="IPR011010">
    <property type="entry name" value="DNA_brk_join_enz"/>
</dbReference>
<evidence type="ECO:0000256" key="1">
    <source>
        <dbReference type="ARBA" id="ARBA00023172"/>
    </source>
</evidence>
<proteinExistence type="predicted"/>
<sequence>MQFNENKSTVSDYEALANEKISEYLSFANEFERKMENFSLFPEEAFSSYADVFPILEAANQTGKTFITILADSGARISELETLCIKDVQFDGELAKINVVGSMKPKWINLTYSSLILKGLLLMHHPLHSGPSSPLWINLETDRYGETLSSEDLRNIVADAGEKAAWGQEIIPYLLS</sequence>
<dbReference type="GO" id="GO:0015074">
    <property type="term" value="P:DNA integration"/>
    <property type="evidence" value="ECO:0007669"/>
    <property type="project" value="InterPro"/>
</dbReference>
<dbReference type="Proteomes" id="UP001056766">
    <property type="component" value="Unassembled WGS sequence"/>
</dbReference>
<evidence type="ECO:0000313" key="3">
    <source>
        <dbReference type="EMBL" id="MCM1986297.1"/>
    </source>
</evidence>
<reference evidence="3" key="1">
    <citation type="journal article" date="2021" name="mSystems">
        <title>Bacteria and Archaea Synergistically Convert Glycine Betaine to Biogenic Methane in the Formosa Cold Seep of the South China Sea.</title>
        <authorList>
            <person name="Li L."/>
            <person name="Zhang W."/>
            <person name="Zhang S."/>
            <person name="Song L."/>
            <person name="Sun Q."/>
            <person name="Zhang H."/>
            <person name="Xiang H."/>
            <person name="Dong X."/>
        </authorList>
    </citation>
    <scope>NUCLEOTIDE SEQUENCE</scope>
    <source>
        <strain evidence="3">LLY</strain>
    </source>
</reference>
<dbReference type="RefSeq" id="WP_250867678.1">
    <property type="nucleotide sequence ID" value="NZ_JAGSOI010000012.1"/>
</dbReference>
<name>A0A9E4ZEQ9_9EURY</name>
<keyword evidence="1" id="KW-0233">DNA recombination</keyword>
<accession>A0A9E4ZEQ9</accession>
<dbReference type="GO" id="GO:0006310">
    <property type="term" value="P:DNA recombination"/>
    <property type="evidence" value="ECO:0007669"/>
    <property type="project" value="UniProtKB-KW"/>
</dbReference>
<organism evidence="3 4">
    <name type="scientific">Methanococcoides seepicolus</name>
    <dbReference type="NCBI Taxonomy" id="2828780"/>
    <lineage>
        <taxon>Archaea</taxon>
        <taxon>Methanobacteriati</taxon>
        <taxon>Methanobacteriota</taxon>
        <taxon>Stenosarchaea group</taxon>
        <taxon>Methanomicrobia</taxon>
        <taxon>Methanosarcinales</taxon>
        <taxon>Methanosarcinaceae</taxon>
        <taxon>Methanococcoides</taxon>
    </lineage>
</organism>
<dbReference type="Gene3D" id="1.10.443.10">
    <property type="entry name" value="Intergrase catalytic core"/>
    <property type="match status" value="1"/>
</dbReference>
<dbReference type="EMBL" id="JAGSOI010000012">
    <property type="protein sequence ID" value="MCM1986297.1"/>
    <property type="molecule type" value="Genomic_DNA"/>
</dbReference>
<dbReference type="GO" id="GO:0003677">
    <property type="term" value="F:DNA binding"/>
    <property type="evidence" value="ECO:0007669"/>
    <property type="project" value="InterPro"/>
</dbReference>
<reference evidence="3" key="2">
    <citation type="submission" date="2021-04" db="EMBL/GenBank/DDBJ databases">
        <authorList>
            <person name="Dong X."/>
        </authorList>
    </citation>
    <scope>NUCLEOTIDE SEQUENCE</scope>
    <source>
        <strain evidence="3">LLY</strain>
    </source>
</reference>
<gene>
    <name evidence="3" type="ORF">KDK67_04665</name>
</gene>
<keyword evidence="4" id="KW-1185">Reference proteome</keyword>
<dbReference type="SUPFAM" id="SSF56349">
    <property type="entry name" value="DNA breaking-rejoining enzymes"/>
    <property type="match status" value="1"/>
</dbReference>